<reference evidence="3" key="1">
    <citation type="submission" date="2018-08" db="EMBL/GenBank/DDBJ databases">
        <authorList>
            <person name="Zhang J."/>
            <person name="Du Z.-J."/>
        </authorList>
    </citation>
    <scope>NUCLEOTIDE SEQUENCE [LARGE SCALE GENOMIC DNA]</scope>
    <source>
        <strain evidence="3">KCTC 52655</strain>
    </source>
</reference>
<dbReference type="InterPro" id="IPR050708">
    <property type="entry name" value="T6SS_VgrG/RHS"/>
</dbReference>
<feature type="region of interest" description="Disordered" evidence="1">
    <location>
        <begin position="157"/>
        <end position="180"/>
    </location>
</feature>
<evidence type="ECO:0000313" key="2">
    <source>
        <dbReference type="EMBL" id="RDV25097.1"/>
    </source>
</evidence>
<sequence length="180" mass="20270">MQARYYDPVIGRFYSNDPVGFTGEVDTFNRYSYVANNPYKYTDPAGESKVYIWNKGPTATPGNDSSFGHVSIQTEGKNPKYISKFPTKQVPWKSEANFKTYEQDKEFYGRDADIVIDLDLPDENAADDFADTLLKDPEQTWDVTDNCADTVESVINAGGVNTPKDDPINTPQKLKDELID</sequence>
<proteinExistence type="predicted"/>
<dbReference type="AlphaFoldDB" id="A0A3D8M5S0"/>
<dbReference type="PANTHER" id="PTHR32305:SF15">
    <property type="entry name" value="PROTEIN RHSA-RELATED"/>
    <property type="match status" value="1"/>
</dbReference>
<gene>
    <name evidence="2" type="ORF">DXV75_10735</name>
</gene>
<evidence type="ECO:0000313" key="3">
    <source>
        <dbReference type="Proteomes" id="UP000256561"/>
    </source>
</evidence>
<dbReference type="InterPro" id="IPR022385">
    <property type="entry name" value="Rhs_assc_core"/>
</dbReference>
<feature type="compositionally biased region" description="Basic and acidic residues" evidence="1">
    <location>
        <begin position="163"/>
        <end position="180"/>
    </location>
</feature>
<dbReference type="Proteomes" id="UP000256561">
    <property type="component" value="Unassembled WGS sequence"/>
</dbReference>
<accession>A0A3D8M5S0</accession>
<organism evidence="2 3">
    <name type="scientific">Alteromonas aestuariivivens</name>
    <dbReference type="NCBI Taxonomy" id="1938339"/>
    <lineage>
        <taxon>Bacteria</taxon>
        <taxon>Pseudomonadati</taxon>
        <taxon>Pseudomonadota</taxon>
        <taxon>Gammaproteobacteria</taxon>
        <taxon>Alteromonadales</taxon>
        <taxon>Alteromonadaceae</taxon>
        <taxon>Alteromonas/Salinimonas group</taxon>
        <taxon>Alteromonas</taxon>
    </lineage>
</organism>
<dbReference type="EMBL" id="QRHA01000007">
    <property type="protein sequence ID" value="RDV25097.1"/>
    <property type="molecule type" value="Genomic_DNA"/>
</dbReference>
<dbReference type="OrthoDB" id="9815903at2"/>
<name>A0A3D8M5S0_9ALTE</name>
<dbReference type="Gene3D" id="2.180.10.10">
    <property type="entry name" value="RHS repeat-associated core"/>
    <property type="match status" value="1"/>
</dbReference>
<protein>
    <submittedName>
        <fullName evidence="2">RHS repeat-associated core domain-containing protein</fullName>
    </submittedName>
</protein>
<comment type="caution">
    <text evidence="2">The sequence shown here is derived from an EMBL/GenBank/DDBJ whole genome shotgun (WGS) entry which is preliminary data.</text>
</comment>
<dbReference type="PANTHER" id="PTHR32305">
    <property type="match status" value="1"/>
</dbReference>
<keyword evidence="3" id="KW-1185">Reference proteome</keyword>
<evidence type="ECO:0000256" key="1">
    <source>
        <dbReference type="SAM" id="MobiDB-lite"/>
    </source>
</evidence>
<dbReference type="NCBIfam" id="TIGR03696">
    <property type="entry name" value="Rhs_assc_core"/>
    <property type="match status" value="1"/>
</dbReference>